<evidence type="ECO:0000313" key="2">
    <source>
        <dbReference type="Proteomes" id="UP000240481"/>
    </source>
</evidence>
<organism evidence="1 2">
    <name type="scientific">Photobacterium swingsii</name>
    <dbReference type="NCBI Taxonomy" id="680026"/>
    <lineage>
        <taxon>Bacteria</taxon>
        <taxon>Pseudomonadati</taxon>
        <taxon>Pseudomonadota</taxon>
        <taxon>Gammaproteobacteria</taxon>
        <taxon>Vibrionales</taxon>
        <taxon>Vibrionaceae</taxon>
        <taxon>Photobacterium</taxon>
    </lineage>
</organism>
<keyword evidence="2" id="KW-1185">Reference proteome</keyword>
<evidence type="ECO:0000313" key="1">
    <source>
        <dbReference type="EMBL" id="PSW24516.1"/>
    </source>
</evidence>
<accession>A0A0J8V5U5</accession>
<dbReference type="STRING" id="680026.AB733_22995"/>
<dbReference type="OrthoDB" id="5688154at2"/>
<dbReference type="Proteomes" id="UP000240481">
    <property type="component" value="Unassembled WGS sequence"/>
</dbReference>
<dbReference type="RefSeq" id="WP_048900890.1">
    <property type="nucleotide sequence ID" value="NZ_AP024853.1"/>
</dbReference>
<proteinExistence type="predicted"/>
<protein>
    <submittedName>
        <fullName evidence="1">Uncharacterized protein</fullName>
    </submittedName>
</protein>
<name>A0A0J8V5U5_9GAMM</name>
<dbReference type="AlphaFoldDB" id="A0A0J8V5U5"/>
<dbReference type="EMBL" id="PYLZ01000005">
    <property type="protein sequence ID" value="PSW24516.1"/>
    <property type="molecule type" value="Genomic_DNA"/>
</dbReference>
<reference evidence="1 2" key="1">
    <citation type="submission" date="2018-01" db="EMBL/GenBank/DDBJ databases">
        <title>Whole genome sequencing of Histamine producing bacteria.</title>
        <authorList>
            <person name="Butler K."/>
        </authorList>
    </citation>
    <scope>NUCLEOTIDE SEQUENCE [LARGE SCALE GENOMIC DNA]</scope>
    <source>
        <strain evidence="1 2">DSM 24669</strain>
    </source>
</reference>
<comment type="caution">
    <text evidence="1">The sequence shown here is derived from an EMBL/GenBank/DDBJ whole genome shotgun (WGS) entry which is preliminary data.</text>
</comment>
<sequence length="205" mass="23634">MKEELKSYVVEQTRISELMQEFGCTGKHVKPKDILDRIVQVEFKTVVICGKQFMYCGIALKSNNPNRPFVVVGKPSVCIDPANWRDAIGHEVSFNNSFEEIYKLEAYRMMTEYKPVEPEHNVPKGFTRYNGVNITRDAYQLKDEDTNNFGVIGSGRAMLEIAGEQIKFSFNCQSNQIKPGDFIVYLDDEDIYHCSEKVFTERNYV</sequence>
<gene>
    <name evidence="1" type="ORF">C9I94_10795</name>
</gene>